<dbReference type="SUPFAM" id="SSF53335">
    <property type="entry name" value="S-adenosyl-L-methionine-dependent methyltransferases"/>
    <property type="match status" value="1"/>
</dbReference>
<reference evidence="1" key="1">
    <citation type="submission" date="2022-07" db="EMBL/GenBank/DDBJ databases">
        <title>Characterization of the Novel Bacterium Alteromonas immobilis LMIT006 and Alteromonas gregis LMIT007.</title>
        <authorList>
            <person name="Lin X."/>
        </authorList>
    </citation>
    <scope>NUCLEOTIDE SEQUENCE</scope>
    <source>
        <strain evidence="1">LMIT007</strain>
    </source>
</reference>
<comment type="caution">
    <text evidence="1">The sequence shown here is derived from an EMBL/GenBank/DDBJ whole genome shotgun (WGS) entry which is preliminary data.</text>
</comment>
<dbReference type="Gene3D" id="3.40.50.150">
    <property type="entry name" value="Vaccinia Virus protein VP39"/>
    <property type="match status" value="1"/>
</dbReference>
<sequence>MHSQQCPLCSNTPCKLFHVELPSKKPNTKKVPREYYQCTACHLVFVPESYHLSATAEKAEYEEHDNVFSDKGYQAFLTRATDQVLCYLEGSTLVNTNATDFDALSLPANMTELFNQYCTVIGQPKVLTFELGLQFLEYVATLSLPAPVHLGVTQSDTQIPHPSNTKSDALAAVDVLDFGCGPMPVLGAQLSYLGCSVSVYDKYFYPDETVLKQQYDVITCTEVIEHIWQAAAVWKQFHSLLKPHGMLLIMTKRVIDETRFAQWHYKNDPTHICFYHEKTALYLAQQYGWTVTYPTNDIMLFTAGH</sequence>
<keyword evidence="1" id="KW-0489">Methyltransferase</keyword>
<dbReference type="Proteomes" id="UP001165413">
    <property type="component" value="Unassembled WGS sequence"/>
</dbReference>
<dbReference type="GO" id="GO:0032259">
    <property type="term" value="P:methylation"/>
    <property type="evidence" value="ECO:0007669"/>
    <property type="project" value="UniProtKB-KW"/>
</dbReference>
<keyword evidence="2" id="KW-1185">Reference proteome</keyword>
<dbReference type="AlphaFoldDB" id="A0AA42BLE8"/>
<accession>A0AA42BLE8</accession>
<dbReference type="InterPro" id="IPR029063">
    <property type="entry name" value="SAM-dependent_MTases_sf"/>
</dbReference>
<dbReference type="GO" id="GO:0008168">
    <property type="term" value="F:methyltransferase activity"/>
    <property type="evidence" value="ECO:0007669"/>
    <property type="project" value="UniProtKB-KW"/>
</dbReference>
<protein>
    <submittedName>
        <fullName evidence="1">Class I SAM-dependent methyltransferase</fullName>
    </submittedName>
</protein>
<proteinExistence type="predicted"/>
<keyword evidence="1" id="KW-0808">Transferase</keyword>
<dbReference type="RefSeq" id="WP_254100300.1">
    <property type="nucleotide sequence ID" value="NZ_JANATA010000010.1"/>
</dbReference>
<name>A0AA42BLE8_9ALTE</name>
<gene>
    <name evidence="1" type="ORF">NLF92_07250</name>
</gene>
<dbReference type="Pfam" id="PF13489">
    <property type="entry name" value="Methyltransf_23"/>
    <property type="match status" value="1"/>
</dbReference>
<evidence type="ECO:0000313" key="1">
    <source>
        <dbReference type="EMBL" id="MCP3428740.1"/>
    </source>
</evidence>
<dbReference type="EMBL" id="JANATA010000010">
    <property type="protein sequence ID" value="MCP3428740.1"/>
    <property type="molecule type" value="Genomic_DNA"/>
</dbReference>
<evidence type="ECO:0000313" key="2">
    <source>
        <dbReference type="Proteomes" id="UP001165413"/>
    </source>
</evidence>
<organism evidence="1 2">
    <name type="scientific">Opacimonas viscosa</name>
    <dbReference type="NCBI Taxonomy" id="2961944"/>
    <lineage>
        <taxon>Bacteria</taxon>
        <taxon>Pseudomonadati</taxon>
        <taxon>Pseudomonadota</taxon>
        <taxon>Gammaproteobacteria</taxon>
        <taxon>Alteromonadales</taxon>
        <taxon>Alteromonadaceae</taxon>
        <taxon>Opacimonas</taxon>
    </lineage>
</organism>